<dbReference type="AlphaFoldDB" id="A0A2W2CCG9"/>
<evidence type="ECO:0000313" key="1">
    <source>
        <dbReference type="EMBL" id="PZF77893.1"/>
    </source>
</evidence>
<accession>A0A2W2CCG9</accession>
<comment type="caution">
    <text evidence="1">The sequence shown here is derived from an EMBL/GenBank/DDBJ whole genome shotgun (WGS) entry which is preliminary data.</text>
</comment>
<name>A0A2W2CCG9_9HYPH</name>
<dbReference type="RefSeq" id="WP_111196674.1">
    <property type="nucleotide sequence ID" value="NZ_QKVK01000002.1"/>
</dbReference>
<gene>
    <name evidence="1" type="ORF">DK847_05555</name>
</gene>
<dbReference type="EMBL" id="QKVK01000002">
    <property type="protein sequence ID" value="PZF77893.1"/>
    <property type="molecule type" value="Genomic_DNA"/>
</dbReference>
<sequence>MTTASRAENVPFAAHATCAAAGVRDGLRAAQYYIRDLANADRFGKGEPARVPFLSRVVARGARLVDGLMSCGADLSISLFLPSWRKLPSPFTPGLMHAVARDIRNDSLTHNPTFNAYFYRAAIHVAGRYSAPPWLILEHRVDAARRSLAPRLDESVSDSAMMARILIALVEQGPVARIGKVTEKNRFFAQVEPNVAVFSIACVALLFAEEGKPAEAIDEDEFFTVTGALIGPRLPAIARFIEAHDEAGLARELADIKSMY</sequence>
<protein>
    <submittedName>
        <fullName evidence="1">Uncharacterized protein</fullName>
    </submittedName>
</protein>
<reference evidence="2" key="1">
    <citation type="submission" date="2018-06" db="EMBL/GenBank/DDBJ databases">
        <title>Aestuariibacter litoralis strain KCTC 52945T.</title>
        <authorList>
            <person name="Li X."/>
            <person name="Salam N."/>
            <person name="Li J.-L."/>
            <person name="Chen Y.-M."/>
            <person name="Yang Z.-W."/>
            <person name="Zhang L.-Y."/>
            <person name="Han M.-X."/>
            <person name="Xiao M."/>
            <person name="Li W.-J."/>
        </authorList>
    </citation>
    <scope>NUCLEOTIDE SEQUENCE [LARGE SCALE GENOMIC DNA]</scope>
    <source>
        <strain evidence="2">KCTC 52945</strain>
    </source>
</reference>
<keyword evidence="2" id="KW-1185">Reference proteome</keyword>
<evidence type="ECO:0000313" key="2">
    <source>
        <dbReference type="Proteomes" id="UP000248795"/>
    </source>
</evidence>
<organism evidence="1 2">
    <name type="scientific">Aestuariivirga litoralis</name>
    <dbReference type="NCBI Taxonomy" id="2650924"/>
    <lineage>
        <taxon>Bacteria</taxon>
        <taxon>Pseudomonadati</taxon>
        <taxon>Pseudomonadota</taxon>
        <taxon>Alphaproteobacteria</taxon>
        <taxon>Hyphomicrobiales</taxon>
        <taxon>Aestuariivirgaceae</taxon>
        <taxon>Aestuariivirga</taxon>
    </lineage>
</organism>
<proteinExistence type="predicted"/>
<dbReference type="Proteomes" id="UP000248795">
    <property type="component" value="Unassembled WGS sequence"/>
</dbReference>